<gene>
    <name evidence="2" type="ORF">SAMN05444349_11612</name>
</gene>
<dbReference type="Proteomes" id="UP000184436">
    <property type="component" value="Unassembled WGS sequence"/>
</dbReference>
<dbReference type="InterPro" id="IPR032252">
    <property type="entry name" value="DUF4827"/>
</dbReference>
<dbReference type="OrthoDB" id="1096383at2"/>
<dbReference type="PROSITE" id="PS51257">
    <property type="entry name" value="PROKAR_LIPOPROTEIN"/>
    <property type="match status" value="1"/>
</dbReference>
<dbReference type="Gene3D" id="3.10.50.40">
    <property type="match status" value="1"/>
</dbReference>
<dbReference type="Pfam" id="PF16109">
    <property type="entry name" value="DUF4827"/>
    <property type="match status" value="1"/>
</dbReference>
<evidence type="ECO:0000313" key="3">
    <source>
        <dbReference type="Proteomes" id="UP000184436"/>
    </source>
</evidence>
<keyword evidence="1" id="KW-0732">Signal</keyword>
<dbReference type="EMBL" id="FQVD01000016">
    <property type="protein sequence ID" value="SHF31834.1"/>
    <property type="molecule type" value="Genomic_DNA"/>
</dbReference>
<dbReference type="GO" id="GO:0003755">
    <property type="term" value="F:peptidyl-prolyl cis-trans isomerase activity"/>
    <property type="evidence" value="ECO:0007669"/>
    <property type="project" value="InterPro"/>
</dbReference>
<organism evidence="2 3">
    <name type="scientific">Bacteroides faecichinchillae</name>
    <dbReference type="NCBI Taxonomy" id="871325"/>
    <lineage>
        <taxon>Bacteria</taxon>
        <taxon>Pseudomonadati</taxon>
        <taxon>Bacteroidota</taxon>
        <taxon>Bacteroidia</taxon>
        <taxon>Bacteroidales</taxon>
        <taxon>Bacteroidaceae</taxon>
        <taxon>Bacteroides</taxon>
    </lineage>
</organism>
<name>A0A1M5ANV0_9BACE</name>
<evidence type="ECO:0000313" key="2">
    <source>
        <dbReference type="EMBL" id="SHF31834.1"/>
    </source>
</evidence>
<reference evidence="2 3" key="1">
    <citation type="submission" date="2016-11" db="EMBL/GenBank/DDBJ databases">
        <authorList>
            <person name="Jaros S."/>
            <person name="Januszkiewicz K."/>
            <person name="Wedrychowicz H."/>
        </authorList>
    </citation>
    <scope>NUCLEOTIDE SEQUENCE [LARGE SCALE GENOMIC DNA]</scope>
    <source>
        <strain evidence="2 3">DSM 26883</strain>
    </source>
</reference>
<dbReference type="AlphaFoldDB" id="A0A1M5ANV0"/>
<sequence>MKKLVYLFLSLMVAGGLFQACDNSKTYAEQLEDEKREVSRFIRDNGIHIISQDEFERNDTVTNLDRNEYVALSDGVYMQIVDRGSEENKTDTFATNDEICVRYIERSIMGDSIQSLNVFYPGYENPLIYSSPLVFRYNVQGSYAYGTVVEMDYSWMLMVRSQLRDYTVPAGWLLALPFVRNNAHVRLIVPSKMGHAALQSSNYVIPYHYDIWSFSKALN</sequence>
<proteinExistence type="predicted"/>
<feature type="signal peptide" evidence="1">
    <location>
        <begin position="1"/>
        <end position="19"/>
    </location>
</feature>
<feature type="chain" id="PRO_5030031257" description="DUF4827 domain-containing protein" evidence="1">
    <location>
        <begin position="20"/>
        <end position="219"/>
    </location>
</feature>
<dbReference type="RefSeq" id="WP_025075696.1">
    <property type="nucleotide sequence ID" value="NZ_FQVD01000016.1"/>
</dbReference>
<dbReference type="STRING" id="871325.SAMN05444349_11612"/>
<protein>
    <recommendedName>
        <fullName evidence="4">DUF4827 domain-containing protein</fullName>
    </recommendedName>
</protein>
<keyword evidence="3" id="KW-1185">Reference proteome</keyword>
<accession>A0A1M5ANV0</accession>
<evidence type="ECO:0008006" key="4">
    <source>
        <dbReference type="Google" id="ProtNLM"/>
    </source>
</evidence>
<evidence type="ECO:0000256" key="1">
    <source>
        <dbReference type="SAM" id="SignalP"/>
    </source>
</evidence>
<dbReference type="InterPro" id="IPR046357">
    <property type="entry name" value="PPIase_dom_sf"/>
</dbReference>